<accession>A0A1F5ZRT3</accession>
<reference evidence="9 10" key="1">
    <citation type="journal article" date="2016" name="Nat. Commun.">
        <title>Thousands of microbial genomes shed light on interconnected biogeochemical processes in an aquifer system.</title>
        <authorList>
            <person name="Anantharaman K."/>
            <person name="Brown C.T."/>
            <person name="Hug L.A."/>
            <person name="Sharon I."/>
            <person name="Castelle C.J."/>
            <person name="Probst A.J."/>
            <person name="Thomas B.C."/>
            <person name="Singh A."/>
            <person name="Wilkins M.J."/>
            <person name="Karaoz U."/>
            <person name="Brodie E.L."/>
            <person name="Williams K.H."/>
            <person name="Hubbard S.S."/>
            <person name="Banfield J.F."/>
        </authorList>
    </citation>
    <scope>NUCLEOTIDE SEQUENCE [LARGE SCALE GENOMIC DNA]</scope>
</reference>
<dbReference type="PANTHER" id="PTHR30255">
    <property type="entry name" value="SINGLE-STRANDED-DNA-SPECIFIC EXONUCLEASE RECJ"/>
    <property type="match status" value="1"/>
</dbReference>
<dbReference type="SUPFAM" id="SSF64182">
    <property type="entry name" value="DHH phosphoesterases"/>
    <property type="match status" value="1"/>
</dbReference>
<dbReference type="InterPro" id="IPR051673">
    <property type="entry name" value="SSDNA_exonuclease_RecJ"/>
</dbReference>
<dbReference type="Pfam" id="PF17768">
    <property type="entry name" value="RecJ_OB"/>
    <property type="match status" value="1"/>
</dbReference>
<dbReference type="Gene3D" id="2.40.50.460">
    <property type="match status" value="1"/>
</dbReference>
<name>A0A1F5ZRT3_9BACT</name>
<comment type="similarity">
    <text evidence="1">Belongs to the RecJ family.</text>
</comment>
<organism evidence="9 10">
    <name type="scientific">Candidatus Gottesmanbacteria bacterium RIFCSPHIGHO2_01_FULL_39_10</name>
    <dbReference type="NCBI Taxonomy" id="1798375"/>
    <lineage>
        <taxon>Bacteria</taxon>
        <taxon>Candidatus Gottesmaniibacteriota</taxon>
    </lineage>
</organism>
<dbReference type="Pfam" id="PF01368">
    <property type="entry name" value="DHH"/>
    <property type="match status" value="1"/>
</dbReference>
<evidence type="ECO:0000256" key="5">
    <source>
        <dbReference type="ARBA" id="ARBA00022839"/>
    </source>
</evidence>
<evidence type="ECO:0000256" key="3">
    <source>
        <dbReference type="ARBA" id="ARBA00022722"/>
    </source>
</evidence>
<dbReference type="Gene3D" id="3.90.1640.30">
    <property type="match status" value="1"/>
</dbReference>
<evidence type="ECO:0000313" key="10">
    <source>
        <dbReference type="Proteomes" id="UP000177383"/>
    </source>
</evidence>
<keyword evidence="3" id="KW-0540">Nuclease</keyword>
<dbReference type="InterPro" id="IPR001667">
    <property type="entry name" value="DDH_dom"/>
</dbReference>
<evidence type="ECO:0000313" key="9">
    <source>
        <dbReference type="EMBL" id="OGG15131.1"/>
    </source>
</evidence>
<evidence type="ECO:0000259" key="7">
    <source>
        <dbReference type="Pfam" id="PF02272"/>
    </source>
</evidence>
<dbReference type="PANTHER" id="PTHR30255:SF2">
    <property type="entry name" value="SINGLE-STRANDED-DNA-SPECIFIC EXONUCLEASE RECJ"/>
    <property type="match status" value="1"/>
</dbReference>
<dbReference type="InterPro" id="IPR041122">
    <property type="entry name" value="RecJ_OB"/>
</dbReference>
<evidence type="ECO:0000259" key="6">
    <source>
        <dbReference type="Pfam" id="PF01368"/>
    </source>
</evidence>
<protein>
    <recommendedName>
        <fullName evidence="2">Single-stranded-DNA-specific exonuclease RecJ</fullName>
    </recommendedName>
</protein>
<comment type="caution">
    <text evidence="9">The sequence shown here is derived from an EMBL/GenBank/DDBJ whole genome shotgun (WGS) entry which is preliminary data.</text>
</comment>
<dbReference type="InterPro" id="IPR038763">
    <property type="entry name" value="DHH_sf"/>
</dbReference>
<feature type="domain" description="DDH" evidence="6">
    <location>
        <begin position="76"/>
        <end position="214"/>
    </location>
</feature>
<dbReference type="AlphaFoldDB" id="A0A1F5ZRT3"/>
<dbReference type="Pfam" id="PF02272">
    <property type="entry name" value="DHHA1"/>
    <property type="match status" value="1"/>
</dbReference>
<dbReference type="GO" id="GO:0003676">
    <property type="term" value="F:nucleic acid binding"/>
    <property type="evidence" value="ECO:0007669"/>
    <property type="project" value="InterPro"/>
</dbReference>
<evidence type="ECO:0000256" key="4">
    <source>
        <dbReference type="ARBA" id="ARBA00022801"/>
    </source>
</evidence>
<evidence type="ECO:0000256" key="1">
    <source>
        <dbReference type="ARBA" id="ARBA00005915"/>
    </source>
</evidence>
<keyword evidence="4" id="KW-0378">Hydrolase</keyword>
<keyword evidence="5 9" id="KW-0269">Exonuclease</keyword>
<dbReference type="EMBL" id="MFJE01000005">
    <property type="protein sequence ID" value="OGG15131.1"/>
    <property type="molecule type" value="Genomic_DNA"/>
</dbReference>
<dbReference type="InterPro" id="IPR003156">
    <property type="entry name" value="DHHA1_dom"/>
</dbReference>
<gene>
    <name evidence="9" type="ORF">A2773_04545</name>
</gene>
<dbReference type="GO" id="GO:0008409">
    <property type="term" value="F:5'-3' exonuclease activity"/>
    <property type="evidence" value="ECO:0007669"/>
    <property type="project" value="InterPro"/>
</dbReference>
<sequence>MIKDWKILSSQKTNSLDDIIKIILKNRGLSSSKEISQFINPPHPKDLTLSDFQIDKQEVQKAITRIKEAKSKKESVVVYTDYDADGVCGGTIIWEILHKMGLQVMPYIPDRVEEGYGLSIKGIDKIIKEFDPGLIITVDHGITGSEKIDYAKKKGIDTIVIDHHVLSKSPPLKHKAHSIIHTTKLAATGVAWVFARQLHPQGIESYLDLVALATVADLVPLIGPNRSLVKFGLEKIRNTKRIGLKALIETAGIDQSRIGVHEIGHILAPRLNAMGRLFHALDSMRLLCTPDEDRAVELAQKLNRTNKERQVLTQDTVSHAHNLYLSSQNNKKLIFIAHETYNQGIIGLVAGKLVESYYRPAIVISKGEIYSKASARSINGFNIIETIRTASEFLVDSGGHPMAAGFTVKTEFIEIIQKKLEDIVEEKLTPDLLTNTLKADCILDNNFLKTEIYRGLQILEPFGMGNPPPLFITRSLKINDIRLIGRDNKHLKLFLDIDGKNIEAVGWNFGRFYPDLLKNKFVDIAFTLKENHWNGQTNLQLNIEDVKIPERQQRQ</sequence>
<dbReference type="STRING" id="1798375.A2773_04545"/>
<dbReference type="GO" id="GO:0006310">
    <property type="term" value="P:DNA recombination"/>
    <property type="evidence" value="ECO:0007669"/>
    <property type="project" value="InterPro"/>
</dbReference>
<proteinExistence type="inferred from homology"/>
<evidence type="ECO:0000256" key="2">
    <source>
        <dbReference type="ARBA" id="ARBA00019841"/>
    </source>
</evidence>
<dbReference type="NCBIfam" id="TIGR00644">
    <property type="entry name" value="recJ"/>
    <property type="match status" value="1"/>
</dbReference>
<feature type="domain" description="DHHA1" evidence="7">
    <location>
        <begin position="332"/>
        <end position="425"/>
    </location>
</feature>
<dbReference type="InterPro" id="IPR004610">
    <property type="entry name" value="RecJ"/>
</dbReference>
<dbReference type="Proteomes" id="UP000177383">
    <property type="component" value="Unassembled WGS sequence"/>
</dbReference>
<evidence type="ECO:0000259" key="8">
    <source>
        <dbReference type="Pfam" id="PF17768"/>
    </source>
</evidence>
<feature type="domain" description="RecJ OB" evidence="8">
    <location>
        <begin position="440"/>
        <end position="545"/>
    </location>
</feature>
<dbReference type="GO" id="GO:0006281">
    <property type="term" value="P:DNA repair"/>
    <property type="evidence" value="ECO:0007669"/>
    <property type="project" value="InterPro"/>
</dbReference>